<proteinExistence type="predicted"/>
<dbReference type="Gene3D" id="1.10.150.50">
    <property type="entry name" value="Transcription Factor, Ets-1"/>
    <property type="match status" value="1"/>
</dbReference>
<evidence type="ECO:0000313" key="1">
    <source>
        <dbReference type="EMBL" id="VDM20055.1"/>
    </source>
</evidence>
<dbReference type="InterPro" id="IPR013761">
    <property type="entry name" value="SAM/pointed_sf"/>
</dbReference>
<reference evidence="1 2" key="2">
    <citation type="submission" date="2018-11" db="EMBL/GenBank/DDBJ databases">
        <authorList>
            <consortium name="Pathogen Informatics"/>
        </authorList>
    </citation>
    <scope>NUCLEOTIDE SEQUENCE [LARGE SCALE GENOMIC DNA]</scope>
</reference>
<protein>
    <submittedName>
        <fullName evidence="3">SAM domain-containing protein</fullName>
    </submittedName>
</protein>
<accession>A0A0R3WNW5</accession>
<organism evidence="3">
    <name type="scientific">Hydatigena taeniaeformis</name>
    <name type="common">Feline tapeworm</name>
    <name type="synonym">Taenia taeniaeformis</name>
    <dbReference type="NCBI Taxonomy" id="6205"/>
    <lineage>
        <taxon>Eukaryota</taxon>
        <taxon>Metazoa</taxon>
        <taxon>Spiralia</taxon>
        <taxon>Lophotrochozoa</taxon>
        <taxon>Platyhelminthes</taxon>
        <taxon>Cestoda</taxon>
        <taxon>Eucestoda</taxon>
        <taxon>Cyclophyllidea</taxon>
        <taxon>Taeniidae</taxon>
        <taxon>Hydatigera</taxon>
    </lineage>
</organism>
<dbReference type="SUPFAM" id="SSF47769">
    <property type="entry name" value="SAM/Pointed domain"/>
    <property type="match status" value="1"/>
</dbReference>
<dbReference type="STRING" id="6205.A0A0R3WNW5"/>
<dbReference type="AlphaFoldDB" id="A0A0R3WNW5"/>
<keyword evidence="2" id="KW-1185">Reference proteome</keyword>
<dbReference type="OrthoDB" id="10314807at2759"/>
<evidence type="ECO:0000313" key="2">
    <source>
        <dbReference type="Proteomes" id="UP000274429"/>
    </source>
</evidence>
<dbReference type="WBParaSite" id="TTAC_0000245301-mRNA-1">
    <property type="protein sequence ID" value="TTAC_0000245301-mRNA-1"/>
    <property type="gene ID" value="TTAC_0000245301"/>
</dbReference>
<dbReference type="Proteomes" id="UP000274429">
    <property type="component" value="Unassembled WGS sequence"/>
</dbReference>
<dbReference type="EMBL" id="UYWX01001084">
    <property type="protein sequence ID" value="VDM20055.1"/>
    <property type="molecule type" value="Genomic_DNA"/>
</dbReference>
<name>A0A0R3WNW5_HYDTA</name>
<gene>
    <name evidence="1" type="ORF">TTAC_LOCUS2440</name>
</gene>
<evidence type="ECO:0000313" key="3">
    <source>
        <dbReference type="WBParaSite" id="TTAC_0000245301-mRNA-1"/>
    </source>
</evidence>
<reference evidence="3" key="1">
    <citation type="submission" date="2017-02" db="UniProtKB">
        <authorList>
            <consortium name="WormBaseParasite"/>
        </authorList>
    </citation>
    <scope>IDENTIFICATION</scope>
</reference>
<sequence length="171" mass="19119">MENVALKKRYVANKILLLLSAQAAAIPERLVLPSLSVSPRGQHQESAYFFTSTPHIDTASLSCSSAAITTIHLPAPLEAYLVEQIPSKAVRGWQEEQVRQWLAEHSLEHYAHAFACINGLQLYELAWQRIRGCDSFFRNLSFGMHMPLYEQLLLSSALASLHNYPDPSPSS</sequence>